<comment type="caution">
    <text evidence="1">The sequence shown here is derived from an EMBL/GenBank/DDBJ whole genome shotgun (WGS) entry which is preliminary data.</text>
</comment>
<dbReference type="EMBL" id="BARW01018240">
    <property type="protein sequence ID" value="GAI96638.1"/>
    <property type="molecule type" value="Genomic_DNA"/>
</dbReference>
<reference evidence="1" key="1">
    <citation type="journal article" date="2014" name="Front. Microbiol.">
        <title>High frequency of phylogenetically diverse reductive dehalogenase-homologous genes in deep subseafloor sedimentary metagenomes.</title>
        <authorList>
            <person name="Kawai M."/>
            <person name="Futagami T."/>
            <person name="Toyoda A."/>
            <person name="Takaki Y."/>
            <person name="Nishi S."/>
            <person name="Hori S."/>
            <person name="Arai W."/>
            <person name="Tsubouchi T."/>
            <person name="Morono Y."/>
            <person name="Uchiyama I."/>
            <person name="Ito T."/>
            <person name="Fujiyama A."/>
            <person name="Inagaki F."/>
            <person name="Takami H."/>
        </authorList>
    </citation>
    <scope>NUCLEOTIDE SEQUENCE</scope>
    <source>
        <strain evidence="1">Expedition CK06-06</strain>
    </source>
</reference>
<name>X1SUK3_9ZZZZ</name>
<evidence type="ECO:0000313" key="1">
    <source>
        <dbReference type="EMBL" id="GAI96638.1"/>
    </source>
</evidence>
<organism evidence="1">
    <name type="scientific">marine sediment metagenome</name>
    <dbReference type="NCBI Taxonomy" id="412755"/>
    <lineage>
        <taxon>unclassified sequences</taxon>
        <taxon>metagenomes</taxon>
        <taxon>ecological metagenomes</taxon>
    </lineage>
</organism>
<gene>
    <name evidence="1" type="ORF">S12H4_31276</name>
</gene>
<protein>
    <submittedName>
        <fullName evidence="1">Uncharacterized protein</fullName>
    </submittedName>
</protein>
<proteinExistence type="predicted"/>
<dbReference type="AlphaFoldDB" id="X1SUK3"/>
<sequence length="133" mass="15729">MDLNATLIFIRNSRDQVEIIDSFEIKNMEVVKKAKVDEIEDLIKYDLNKTFTKFVKISKKKVEVFLGDCILDLSKFKGRLERIETFMMEKSDGYKSRKSYKKLKAMIQYLQDLDDNNISQIEELKKVFLEEGD</sequence>
<accession>X1SUK3</accession>